<dbReference type="InterPro" id="IPR029058">
    <property type="entry name" value="AB_hydrolase_fold"/>
</dbReference>
<organism evidence="3 4">
    <name type="scientific">Tetradesmus obliquus</name>
    <name type="common">Green alga</name>
    <name type="synonym">Acutodesmus obliquus</name>
    <dbReference type="NCBI Taxonomy" id="3088"/>
    <lineage>
        <taxon>Eukaryota</taxon>
        <taxon>Viridiplantae</taxon>
        <taxon>Chlorophyta</taxon>
        <taxon>core chlorophytes</taxon>
        <taxon>Chlorophyceae</taxon>
        <taxon>CS clade</taxon>
        <taxon>Sphaeropleales</taxon>
        <taxon>Scenedesmaceae</taxon>
        <taxon>Tetradesmus</taxon>
    </lineage>
</organism>
<evidence type="ECO:0008006" key="5">
    <source>
        <dbReference type="Google" id="ProtNLM"/>
    </source>
</evidence>
<name>A0A383VEN7_TETOB</name>
<sequence>MSSNISTSKAVTFINNDGLKLAGTLTSSSNPGSQQCIIMCHGYQSYREGFQLPALAAALAEAGYNSFRFDFSGNGDSEGTFRFANYWGEVAEIHAAKQHLQQHEGQAVIGLLGHSKAGGEVVLYASSYDDIPLVINVAGRFWMDRGVTMRFGEDISERAAAAPVAMPAQRDDGHTFTWLLTKEDLDERMNLDMAAAAAGIKRSKVLTIHGTADSVIPIDDGRQMAESIAGSSLVEVEGADHNFRASEQVLQQLIAAVLGFLQEGEAKGWV</sequence>
<keyword evidence="4" id="KW-1185">Reference proteome</keyword>
<proteinExistence type="predicted"/>
<dbReference type="EMBL" id="FNXT01000363">
    <property type="protein sequence ID" value="SZX64015.1"/>
    <property type="molecule type" value="Genomic_DNA"/>
</dbReference>
<evidence type="ECO:0000259" key="2">
    <source>
        <dbReference type="Pfam" id="PF12146"/>
    </source>
</evidence>
<gene>
    <name evidence="3" type="ORF">BQ4739_LOCUS4547</name>
</gene>
<accession>A0A383VEN7</accession>
<feature type="domain" description="Peptidase S33 tripeptidyl aminopeptidase-like C-terminal" evidence="1">
    <location>
        <begin position="202"/>
        <end position="265"/>
    </location>
</feature>
<feature type="domain" description="Serine aminopeptidase S33" evidence="2">
    <location>
        <begin position="34"/>
        <end position="147"/>
    </location>
</feature>
<dbReference type="Proteomes" id="UP000256970">
    <property type="component" value="Unassembled WGS sequence"/>
</dbReference>
<reference evidence="3 4" key="1">
    <citation type="submission" date="2016-10" db="EMBL/GenBank/DDBJ databases">
        <authorList>
            <person name="Cai Z."/>
        </authorList>
    </citation>
    <scope>NUCLEOTIDE SEQUENCE [LARGE SCALE GENOMIC DNA]</scope>
</reference>
<dbReference type="InterPro" id="IPR013595">
    <property type="entry name" value="Pept_S33_TAP-like_C"/>
</dbReference>
<dbReference type="InterPro" id="IPR022742">
    <property type="entry name" value="Hydrolase_4"/>
</dbReference>
<dbReference type="PANTHER" id="PTHR42886">
    <property type="entry name" value="RE40534P-RELATED"/>
    <property type="match status" value="1"/>
</dbReference>
<dbReference type="PANTHER" id="PTHR42886:SF53">
    <property type="entry name" value="ALPHA_BETA-HYDROLASES SUPERFAMILY PROTEIN"/>
    <property type="match status" value="1"/>
</dbReference>
<evidence type="ECO:0000259" key="1">
    <source>
        <dbReference type="Pfam" id="PF08386"/>
    </source>
</evidence>
<dbReference type="SUPFAM" id="SSF53474">
    <property type="entry name" value="alpha/beta-Hydrolases"/>
    <property type="match status" value="1"/>
</dbReference>
<evidence type="ECO:0000313" key="4">
    <source>
        <dbReference type="Proteomes" id="UP000256970"/>
    </source>
</evidence>
<dbReference type="Pfam" id="PF12146">
    <property type="entry name" value="Hydrolase_4"/>
    <property type="match status" value="1"/>
</dbReference>
<dbReference type="Pfam" id="PF08386">
    <property type="entry name" value="Abhydrolase_4"/>
    <property type="match status" value="1"/>
</dbReference>
<dbReference type="Gene3D" id="3.40.50.1820">
    <property type="entry name" value="alpha/beta hydrolase"/>
    <property type="match status" value="1"/>
</dbReference>
<evidence type="ECO:0000313" key="3">
    <source>
        <dbReference type="EMBL" id="SZX64015.1"/>
    </source>
</evidence>
<protein>
    <recommendedName>
        <fullName evidence="5">Serine aminopeptidase S33 domain-containing protein</fullName>
    </recommendedName>
</protein>
<dbReference type="STRING" id="3088.A0A383VEN7"/>
<dbReference type="AlphaFoldDB" id="A0A383VEN7"/>